<reference evidence="7 8" key="1">
    <citation type="submission" date="2013-04" db="EMBL/GenBank/DDBJ databases">
        <title>The Genome Sequence of Sutterella wadsworthensis HGA0223.</title>
        <authorList>
            <consortium name="The Broad Institute Genomics Platform"/>
            <person name="Earl A."/>
            <person name="Ward D."/>
            <person name="Feldgarden M."/>
            <person name="Gevers D."/>
            <person name="Schmidt T.M."/>
            <person name="Dover J."/>
            <person name="Dai D."/>
            <person name="Walker B."/>
            <person name="Young S."/>
            <person name="Zeng Q."/>
            <person name="Gargeya S."/>
            <person name="Fitzgerald M."/>
            <person name="Haas B."/>
            <person name="Abouelleil A."/>
            <person name="Allen A.W."/>
            <person name="Alvarado L."/>
            <person name="Arachchi H.M."/>
            <person name="Berlin A.M."/>
            <person name="Chapman S.B."/>
            <person name="Gainer-Dewar J."/>
            <person name="Goldberg J."/>
            <person name="Griggs A."/>
            <person name="Gujja S."/>
            <person name="Hansen M."/>
            <person name="Howarth C."/>
            <person name="Imamovic A."/>
            <person name="Ireland A."/>
            <person name="Larimer J."/>
            <person name="McCowan C."/>
            <person name="Murphy C."/>
            <person name="Pearson M."/>
            <person name="Poon T.W."/>
            <person name="Priest M."/>
            <person name="Roberts A."/>
            <person name="Saif S."/>
            <person name="Shea T."/>
            <person name="Sisk P."/>
            <person name="Sykes S."/>
            <person name="Wortman J."/>
            <person name="Nusbaum C."/>
            <person name="Birren B."/>
        </authorList>
    </citation>
    <scope>NUCLEOTIDE SEQUENCE [LARGE SCALE GENOMIC DNA]</scope>
    <source>
        <strain evidence="7 8">HGA0223</strain>
    </source>
</reference>
<keyword evidence="4 5" id="KW-0472">Membrane</keyword>
<evidence type="ECO:0000256" key="5">
    <source>
        <dbReference type="SAM" id="Phobius"/>
    </source>
</evidence>
<keyword evidence="2 5" id="KW-0812">Transmembrane</keyword>
<feature type="domain" description="Translocation and assembly module TamB C-terminal" evidence="6">
    <location>
        <begin position="1177"/>
        <end position="1512"/>
    </location>
</feature>
<dbReference type="PANTHER" id="PTHR36985">
    <property type="entry name" value="TRANSLOCATION AND ASSEMBLY MODULE SUBUNIT TAMB"/>
    <property type="match status" value="1"/>
</dbReference>
<protein>
    <recommendedName>
        <fullName evidence="6">Translocation and assembly module TamB C-terminal domain-containing protein</fullName>
    </recommendedName>
</protein>
<evidence type="ECO:0000256" key="2">
    <source>
        <dbReference type="ARBA" id="ARBA00022692"/>
    </source>
</evidence>
<dbReference type="GO" id="GO:0009306">
    <property type="term" value="P:protein secretion"/>
    <property type="evidence" value="ECO:0007669"/>
    <property type="project" value="InterPro"/>
</dbReference>
<comment type="subcellular location">
    <subcellularLocation>
        <location evidence="1">Membrane</location>
        <topology evidence="1">Single-pass membrane protein</topology>
    </subcellularLocation>
</comment>
<dbReference type="RefSeq" id="WP_016474048.1">
    <property type="nucleotide sequence ID" value="NZ_KE150480.1"/>
</dbReference>
<dbReference type="Proteomes" id="UP000014400">
    <property type="component" value="Unassembled WGS sequence"/>
</dbReference>
<organism evidence="7 8">
    <name type="scientific">Sutterella wadsworthensis HGA0223</name>
    <dbReference type="NCBI Taxonomy" id="1203554"/>
    <lineage>
        <taxon>Bacteria</taxon>
        <taxon>Pseudomonadati</taxon>
        <taxon>Pseudomonadota</taxon>
        <taxon>Betaproteobacteria</taxon>
        <taxon>Burkholderiales</taxon>
        <taxon>Sutterellaceae</taxon>
        <taxon>Sutterella</taxon>
    </lineage>
</organism>
<proteinExistence type="predicted"/>
<dbReference type="eggNOG" id="COG2911">
    <property type="taxonomic scope" value="Bacteria"/>
</dbReference>
<evidence type="ECO:0000256" key="4">
    <source>
        <dbReference type="ARBA" id="ARBA00023136"/>
    </source>
</evidence>
<feature type="transmembrane region" description="Helical" evidence="5">
    <location>
        <begin position="26"/>
        <end position="49"/>
    </location>
</feature>
<gene>
    <name evidence="7" type="ORF">HMPREF1476_00703</name>
</gene>
<evidence type="ECO:0000313" key="7">
    <source>
        <dbReference type="EMBL" id="EPD99899.1"/>
    </source>
</evidence>
<evidence type="ECO:0000256" key="1">
    <source>
        <dbReference type="ARBA" id="ARBA00004167"/>
    </source>
</evidence>
<dbReference type="InterPro" id="IPR007452">
    <property type="entry name" value="TamB_C"/>
</dbReference>
<keyword evidence="3 5" id="KW-1133">Transmembrane helix</keyword>
<dbReference type="HOGENOM" id="CLU_002338_0_1_4"/>
<evidence type="ECO:0000256" key="3">
    <source>
        <dbReference type="ARBA" id="ARBA00022989"/>
    </source>
</evidence>
<dbReference type="PATRIC" id="fig|1203554.3.peg.694"/>
<dbReference type="Pfam" id="PF04357">
    <property type="entry name" value="TamB"/>
    <property type="match status" value="1"/>
</dbReference>
<dbReference type="STRING" id="1203554.HMPREF1476_00703"/>
<dbReference type="EMBL" id="ATCF01000012">
    <property type="protein sequence ID" value="EPD99899.1"/>
    <property type="molecule type" value="Genomic_DNA"/>
</dbReference>
<comment type="caution">
    <text evidence="7">The sequence shown here is derived from an EMBL/GenBank/DDBJ whole genome shotgun (WGS) entry which is preliminary data.</text>
</comment>
<evidence type="ECO:0000313" key="8">
    <source>
        <dbReference type="Proteomes" id="UP000014400"/>
    </source>
</evidence>
<evidence type="ECO:0000259" key="6">
    <source>
        <dbReference type="Pfam" id="PF04357"/>
    </source>
</evidence>
<keyword evidence="8" id="KW-1185">Reference proteome</keyword>
<dbReference type="GO" id="GO:0005886">
    <property type="term" value="C:plasma membrane"/>
    <property type="evidence" value="ECO:0007669"/>
    <property type="project" value="InterPro"/>
</dbReference>
<accession>S3CH71</accession>
<sequence>MTTKTTDPKTDVSKRAEKRRRPMLRFAFWTFIGTAGVLTAAAGGAAWLVGTESGRSAALNLAVRFVPGFEAQAISGPWDDLTLKGIGWMSPGISAKIDELHLGWDWRALFQHSLHVTKLEVVGADIKVDTTALPASEDAPADDAAGLPDLQLPFSVILEQAALLQIRTEIDDLRLTVGQFAASAELIHGELRLPEAAYNDLMIEAPAFSLSSNAFKATEFQFGGSAATVNAMHLTGGRVSLAKGSEESTAEETAAVKADELSTASDSLAQANASSAAALQGFAQALDEMLQKPFVTKLPAVAVPLDAKLTSLVMTDWQIAGLSADQALPGLAPLVLNKAEIKNASVQKDGSLSVEAAAIDSSVLSISASAEAKLADAWPLSVHLEARADVEPWGKLLGIRFKSPQSTLVMGLSGEVIGELKLAGFAAGAVDLAFSLSADPSKPYLPFNASLTSSELLIPALAVKQTAQSAAEAKEAVLPDAASAAQTQKDKIAQLQEAGAAQASAGASEALKNAFWTIRDLAFHAGGDARKYSFTLSGKPEVSASQAILAGKKTFAGVIDAALSGTLSGARIDRFVAETPLGRLEAAGSAEWPKDLDWSGTLKADNIDLGGWVVSFPLKLAAEASGSGSLTTAGNFAFSAKSQVKGAIGKQNAPLELRLAAAGENGLNWQLDDFYVLLGRNTASAAGSIEELRGVKLDMKLDAPGLLNTIPGLSGRAKGDVHVDGSLANPVILADLKAEKLAYNDIFALEQFGLYADLRNSPNPDADVERLKLKAFTAYKRPVQKSSPSVSAAPAEASAAVKTADTSAISSRMPPGRLVPPKAGSSAAEKFDFIVRSLSEGEVVGKLLLNLKELTAPGVNMPQLEASLQGRETAHALKLMLDGEPVSGSVALTGGFFRDTLDWTGRLTRASLTTPAGVWSNASPADMTWSTAKTQATIAGHCWKHDDAEVCAPKTLVLGRSGEAELRLTRLSMSVFKPYLRRKSDTLEGALTGGVRLKWDLDNGRMPEGMADLNGDGLAYSTRWQGVRIPVELERLRAHALLSEKRVALAWDVKPKGNGSIWGEVGVIDPMKTRRLEGRFGLTGVTPSFIQPFLSKGEKAEGVVNADLRAGGTLIKPELYGSAALEDVVVNADLVPFDMEPSGLELRFNGRSSTLTGEVRSLANLTGKTNSSDRTLQKIELSGSASWESLTDWHASARVKTDGLRLTLPPSIRLDVKADVKTEADPKSASASGSVEIPSALIEINELPASAVAVSDDQVMLDANLNPIAAKTESLPIRADVDIVIGEKDVRVKAYGLDASLSGKLKFMMGGGRMGLLGSMNIPRGRFRAYGQDLLIQTGEFLFSGPMANPSIRLEAIRNPESTEDDVTAGIRVTGTADEPVVQLFSTPSMSDEEALSYLLRGEGLGSEDGSSSAMMTSMLIGLGTSQGGGILSEIGDAVGLSGVGIDTAGSGESQQVVVSAYLLPGLQVKYGVGIFDSLATLTLRYRLMPRLYLEAVSGVNQALDLLYRFEF</sequence>
<dbReference type="PANTHER" id="PTHR36985:SF1">
    <property type="entry name" value="TRANSLOCATION AND ASSEMBLY MODULE SUBUNIT TAMB"/>
    <property type="match status" value="1"/>
</dbReference>
<dbReference type="GO" id="GO:0097347">
    <property type="term" value="C:TAM protein secretion complex"/>
    <property type="evidence" value="ECO:0007669"/>
    <property type="project" value="TreeGrafter"/>
</dbReference>
<name>S3CH71_9BURK</name>